<evidence type="ECO:0000256" key="4">
    <source>
        <dbReference type="ARBA" id="ARBA00022597"/>
    </source>
</evidence>
<dbReference type="InterPro" id="IPR050429">
    <property type="entry name" value="PTS_Glucose_EIICBA"/>
</dbReference>
<evidence type="ECO:0000256" key="11">
    <source>
        <dbReference type="PROSITE-ProRule" id="PRU00421"/>
    </source>
</evidence>
<keyword evidence="8" id="KW-0418">Kinase</keyword>
<dbReference type="PROSITE" id="PS51103">
    <property type="entry name" value="PTS_EIIC_TYPE_1"/>
    <property type="match status" value="1"/>
</dbReference>
<feature type="transmembrane region" description="Helical" evidence="12">
    <location>
        <begin position="172"/>
        <end position="194"/>
    </location>
</feature>
<feature type="transmembrane region" description="Helical" evidence="12">
    <location>
        <begin position="12"/>
        <end position="34"/>
    </location>
</feature>
<dbReference type="GeneID" id="84579099"/>
<proteinExistence type="predicted"/>
<dbReference type="Gene3D" id="3.30.1360.60">
    <property type="entry name" value="Glucose permease domain IIB"/>
    <property type="match status" value="1"/>
</dbReference>
<evidence type="ECO:0000256" key="7">
    <source>
        <dbReference type="ARBA" id="ARBA00022692"/>
    </source>
</evidence>
<dbReference type="GO" id="GO:0009401">
    <property type="term" value="P:phosphoenolpyruvate-dependent sugar phosphotransferase system"/>
    <property type="evidence" value="ECO:0007669"/>
    <property type="project" value="UniProtKB-KW"/>
</dbReference>
<keyword evidence="7 12" id="KW-0812">Transmembrane</keyword>
<gene>
    <name evidence="15" type="ORF">CJ192_07865</name>
</gene>
<evidence type="ECO:0000313" key="16">
    <source>
        <dbReference type="Proteomes" id="UP000235658"/>
    </source>
</evidence>
<evidence type="ECO:0000256" key="12">
    <source>
        <dbReference type="SAM" id="Phobius"/>
    </source>
</evidence>
<dbReference type="InterPro" id="IPR001996">
    <property type="entry name" value="PTS_IIB_1"/>
</dbReference>
<dbReference type="GO" id="GO:0016301">
    <property type="term" value="F:kinase activity"/>
    <property type="evidence" value="ECO:0007669"/>
    <property type="project" value="UniProtKB-KW"/>
</dbReference>
<dbReference type="NCBIfam" id="TIGR00826">
    <property type="entry name" value="EIIB_glc"/>
    <property type="match status" value="1"/>
</dbReference>
<name>A0A2N6UGY7_9FIRM</name>
<accession>A0A2N6UGY7</accession>
<dbReference type="PANTHER" id="PTHR30009:SF12">
    <property type="entry name" value="PHOSPHOTRANSFERASE IIC COMPONENT GLVC"/>
    <property type="match status" value="1"/>
</dbReference>
<feature type="transmembrane region" description="Helical" evidence="12">
    <location>
        <begin position="134"/>
        <end position="152"/>
    </location>
</feature>
<evidence type="ECO:0000256" key="5">
    <source>
        <dbReference type="ARBA" id="ARBA00022679"/>
    </source>
</evidence>
<dbReference type="Proteomes" id="UP000235658">
    <property type="component" value="Unassembled WGS sequence"/>
</dbReference>
<evidence type="ECO:0000256" key="2">
    <source>
        <dbReference type="ARBA" id="ARBA00022448"/>
    </source>
</evidence>
<dbReference type="InterPro" id="IPR003352">
    <property type="entry name" value="PTS_EIIC"/>
</dbReference>
<sequence length="531" mass="58042">MMEKIQKFGGAMFTPVMLFAVSAVLIGFGILFTNEQILGSIAAEGTFWRGFWDMVLSGGWTVFNQLPLLFAVSLPIGLANKQNARACMESLVIYLIFNYYVASILGTWGSVFGVDYALEAGAESGLANIANIKTLDMGMMGALLISGLAIFLHNKYFDTRLPEWLGVFRGSAFGVGLGFIVMIPAAVLACLVWPKIQMVISGFQGFVTSAGGLGVWVFILLERLLIPFGLHHLLYAPIYYDSVLVSGGIYAAWAKQLPELAASTKPLLDLAPYAAFTSTGWSKLFGCAGIGLAFYKTAKPENKKKVAGLMIPVVISAIMCGVTEPIEYTFLFIAPPLFIVHAILAACLSTVMYYLGVVGVFSGGAIEMASLNWIPLMANHWSTYLKMLVVGIIAIAVWYFVFTFLIEKFDFKTPGREVESNVKLYSKKEYRGKKGGAKAEDATKVDAKDEFEVMADEILIGLGGAENIKDFTNCVTRLRVNVNDPEKVMENDYFKQIGTYGTSRNGKSVHVIVGTNIQYVADEFGKILENE</sequence>
<evidence type="ECO:0000256" key="3">
    <source>
        <dbReference type="ARBA" id="ARBA00022475"/>
    </source>
</evidence>
<feature type="transmembrane region" description="Helical" evidence="12">
    <location>
        <begin position="306"/>
        <end position="324"/>
    </location>
</feature>
<dbReference type="GO" id="GO:0005886">
    <property type="term" value="C:plasma membrane"/>
    <property type="evidence" value="ECO:0007669"/>
    <property type="project" value="UniProtKB-SubCell"/>
</dbReference>
<dbReference type="EMBL" id="PNHP01000006">
    <property type="protein sequence ID" value="PMC80881.1"/>
    <property type="molecule type" value="Genomic_DNA"/>
</dbReference>
<dbReference type="InterPro" id="IPR010975">
    <property type="entry name" value="PTS_IIBC_a_glc"/>
</dbReference>
<feature type="transmembrane region" description="Helical" evidence="12">
    <location>
        <begin position="233"/>
        <end position="253"/>
    </location>
</feature>
<dbReference type="Pfam" id="PF02378">
    <property type="entry name" value="PTS_EIIC"/>
    <property type="match status" value="1"/>
</dbReference>
<dbReference type="Pfam" id="PF00367">
    <property type="entry name" value="PTS_EIIB"/>
    <property type="match status" value="1"/>
</dbReference>
<evidence type="ECO:0000313" key="15">
    <source>
        <dbReference type="EMBL" id="PMC80881.1"/>
    </source>
</evidence>
<keyword evidence="10 12" id="KW-0472">Membrane</keyword>
<dbReference type="InterPro" id="IPR036878">
    <property type="entry name" value="Glu_permease_IIB"/>
</dbReference>
<keyword evidence="5 15" id="KW-0808">Transferase</keyword>
<dbReference type="PROSITE" id="PS51098">
    <property type="entry name" value="PTS_EIIB_TYPE_1"/>
    <property type="match status" value="1"/>
</dbReference>
<dbReference type="GO" id="GO:0090563">
    <property type="term" value="F:protein-phosphocysteine-sugar phosphotransferase activity"/>
    <property type="evidence" value="ECO:0007669"/>
    <property type="project" value="TreeGrafter"/>
</dbReference>
<feature type="transmembrane region" description="Helical" evidence="12">
    <location>
        <begin position="54"/>
        <end position="79"/>
    </location>
</feature>
<evidence type="ECO:0000256" key="6">
    <source>
        <dbReference type="ARBA" id="ARBA00022683"/>
    </source>
</evidence>
<evidence type="ECO:0000256" key="9">
    <source>
        <dbReference type="ARBA" id="ARBA00022989"/>
    </source>
</evidence>
<keyword evidence="6" id="KW-0598">Phosphotransferase system</keyword>
<evidence type="ECO:0000259" key="13">
    <source>
        <dbReference type="PROSITE" id="PS51098"/>
    </source>
</evidence>
<feature type="transmembrane region" description="Helical" evidence="12">
    <location>
        <begin position="273"/>
        <end position="294"/>
    </location>
</feature>
<evidence type="ECO:0000256" key="8">
    <source>
        <dbReference type="ARBA" id="ARBA00022777"/>
    </source>
</evidence>
<dbReference type="RefSeq" id="WP_102198389.1">
    <property type="nucleotide sequence ID" value="NZ_PNHP01000006.1"/>
</dbReference>
<organism evidence="15 16">
    <name type="scientific">Anaerococcus hydrogenalis</name>
    <dbReference type="NCBI Taxonomy" id="33029"/>
    <lineage>
        <taxon>Bacteria</taxon>
        <taxon>Bacillati</taxon>
        <taxon>Bacillota</taxon>
        <taxon>Tissierellia</taxon>
        <taxon>Tissierellales</taxon>
        <taxon>Peptoniphilaceae</taxon>
        <taxon>Anaerococcus</taxon>
    </lineage>
</organism>
<feature type="transmembrane region" description="Helical" evidence="12">
    <location>
        <begin position="387"/>
        <end position="406"/>
    </location>
</feature>
<dbReference type="CDD" id="cd00212">
    <property type="entry name" value="PTS_IIB_glc"/>
    <property type="match status" value="1"/>
</dbReference>
<reference evidence="15 16" key="1">
    <citation type="submission" date="2017-09" db="EMBL/GenBank/DDBJ databases">
        <title>Bacterial strain isolated from the female urinary microbiota.</title>
        <authorList>
            <person name="Thomas-White K."/>
            <person name="Kumar N."/>
            <person name="Forster S."/>
            <person name="Putonti C."/>
            <person name="Lawley T."/>
            <person name="Wolfe A.J."/>
        </authorList>
    </citation>
    <scope>NUCLEOTIDE SEQUENCE [LARGE SCALE GENOMIC DNA]</scope>
    <source>
        <strain evidence="15 16">UMB0204</strain>
    </source>
</reference>
<comment type="caution">
    <text evidence="15">The sequence shown here is derived from an EMBL/GenBank/DDBJ whole genome shotgun (WGS) entry which is preliminary data.</text>
</comment>
<dbReference type="NCBIfam" id="TIGR02005">
    <property type="entry name" value="PTS-IIBC-alpha"/>
    <property type="match status" value="1"/>
</dbReference>
<dbReference type="InterPro" id="IPR013013">
    <property type="entry name" value="PTS_EIIC_1"/>
</dbReference>
<protein>
    <submittedName>
        <fullName evidence="15">Alpha-glucoside-specific phosphotransferase enzyme IIB component</fullName>
    </submittedName>
</protein>
<feature type="domain" description="PTS EIIC type-1" evidence="14">
    <location>
        <begin position="1"/>
        <end position="418"/>
    </location>
</feature>
<comment type="subcellular location">
    <subcellularLocation>
        <location evidence="1">Cell membrane</location>
        <topology evidence="1">Multi-pass membrane protein</topology>
    </subcellularLocation>
</comment>
<evidence type="ECO:0000256" key="10">
    <source>
        <dbReference type="ARBA" id="ARBA00023136"/>
    </source>
</evidence>
<keyword evidence="4" id="KW-0762">Sugar transport</keyword>
<dbReference type="PROSITE" id="PS01035">
    <property type="entry name" value="PTS_EIIB_TYPE_1_CYS"/>
    <property type="match status" value="1"/>
</dbReference>
<keyword evidence="2" id="KW-0813">Transport</keyword>
<dbReference type="PANTHER" id="PTHR30009">
    <property type="entry name" value="CYTOCHROME C-TYPE SYNTHESIS PROTEIN AND PTS TRANSMEMBRANE COMPONENT"/>
    <property type="match status" value="1"/>
</dbReference>
<keyword evidence="9 12" id="KW-1133">Transmembrane helix</keyword>
<dbReference type="AlphaFoldDB" id="A0A2N6UGY7"/>
<feature type="active site" description="Phosphocysteine intermediate; for EIIB activity" evidence="11">
    <location>
        <position position="474"/>
    </location>
</feature>
<evidence type="ECO:0000259" key="14">
    <source>
        <dbReference type="PROSITE" id="PS51103"/>
    </source>
</evidence>
<dbReference type="InterPro" id="IPR018113">
    <property type="entry name" value="PTrfase_EIIB_Cys"/>
</dbReference>
<evidence type="ECO:0000256" key="1">
    <source>
        <dbReference type="ARBA" id="ARBA00004651"/>
    </source>
</evidence>
<feature type="domain" description="PTS EIIB type-1" evidence="13">
    <location>
        <begin position="452"/>
        <end position="531"/>
    </location>
</feature>
<feature type="transmembrane region" description="Helical" evidence="12">
    <location>
        <begin position="200"/>
        <end position="221"/>
    </location>
</feature>
<dbReference type="SUPFAM" id="SSF55604">
    <property type="entry name" value="Glucose permease domain IIB"/>
    <property type="match status" value="1"/>
</dbReference>
<dbReference type="GO" id="GO:0008982">
    <property type="term" value="F:protein-N(PI)-phosphohistidine-sugar phosphotransferase activity"/>
    <property type="evidence" value="ECO:0007669"/>
    <property type="project" value="InterPro"/>
</dbReference>
<keyword evidence="3" id="KW-1003">Cell membrane</keyword>
<feature type="transmembrane region" description="Helical" evidence="12">
    <location>
        <begin position="91"/>
        <end position="114"/>
    </location>
</feature>